<evidence type="ECO:0000313" key="2">
    <source>
        <dbReference type="EMBL" id="CDW37942.1"/>
    </source>
</evidence>
<dbReference type="EMBL" id="HACA01020581">
    <property type="protein sequence ID" value="CDW37942.1"/>
    <property type="molecule type" value="Transcribed_RNA"/>
</dbReference>
<protein>
    <submittedName>
        <fullName evidence="2">Uncharacterized protein</fullName>
    </submittedName>
</protein>
<dbReference type="AlphaFoldDB" id="A0A0K2UJ40"/>
<keyword evidence="1" id="KW-0472">Membrane</keyword>
<feature type="transmembrane region" description="Helical" evidence="1">
    <location>
        <begin position="12"/>
        <end position="32"/>
    </location>
</feature>
<proteinExistence type="predicted"/>
<organism evidence="2">
    <name type="scientific">Lepeophtheirus salmonis</name>
    <name type="common">Salmon louse</name>
    <name type="synonym">Caligus salmonis</name>
    <dbReference type="NCBI Taxonomy" id="72036"/>
    <lineage>
        <taxon>Eukaryota</taxon>
        <taxon>Metazoa</taxon>
        <taxon>Ecdysozoa</taxon>
        <taxon>Arthropoda</taxon>
        <taxon>Crustacea</taxon>
        <taxon>Multicrustacea</taxon>
        <taxon>Hexanauplia</taxon>
        <taxon>Copepoda</taxon>
        <taxon>Siphonostomatoida</taxon>
        <taxon>Caligidae</taxon>
        <taxon>Lepeophtheirus</taxon>
    </lineage>
</organism>
<name>A0A0K2UJ40_LEPSM</name>
<feature type="non-terminal residue" evidence="2">
    <location>
        <position position="33"/>
    </location>
</feature>
<accession>A0A0K2UJ40</accession>
<keyword evidence="1" id="KW-1133">Transmembrane helix</keyword>
<sequence length="33" mass="3778">MMSFAYNFSLTLPLSYFSVSSSFLLPFSSFLFV</sequence>
<keyword evidence="1" id="KW-0812">Transmembrane</keyword>
<reference evidence="2" key="1">
    <citation type="submission" date="2014-05" db="EMBL/GenBank/DDBJ databases">
        <authorList>
            <person name="Chronopoulou M."/>
        </authorList>
    </citation>
    <scope>NUCLEOTIDE SEQUENCE</scope>
    <source>
        <tissue evidence="2">Whole organism</tissue>
    </source>
</reference>
<evidence type="ECO:0000256" key="1">
    <source>
        <dbReference type="SAM" id="Phobius"/>
    </source>
</evidence>